<gene>
    <name evidence="1" type="ORF">ETE84_24855</name>
</gene>
<organism evidence="1">
    <name type="scientific">Klebsiella quasipneumoniae</name>
    <dbReference type="NCBI Taxonomy" id="1463165"/>
    <lineage>
        <taxon>Bacteria</taxon>
        <taxon>Pseudomonadati</taxon>
        <taxon>Pseudomonadota</taxon>
        <taxon>Gammaproteobacteria</taxon>
        <taxon>Enterobacterales</taxon>
        <taxon>Enterobacteriaceae</taxon>
        <taxon>Klebsiella/Raoultella group</taxon>
        <taxon>Klebsiella</taxon>
        <taxon>Klebsiella pneumoniae complex</taxon>
    </lineage>
</organism>
<sequence length="279" mass="31877">MENTVGIKIDYLKERENPEQIFIAMAHYISAYKEFGELLAEATGHIFKYDLLLKDIETGSIKAVLGSIANGFSSFLEKQSSEFLNDLIFTNEIISPEQVNDLAEKQERRIEKENINISPYINRVSLAKILQELSAANEMLNPEEKAEIENITAAGSNVININTNMRFLGDPETMFDEHNPMQYRGKDCLDIIKPVNFGDAQWQVRSRTTHKTFMATIGHKDWLKKYQNGDLPIITAKHCMLVEIYYELDNKHKKLPIKKAIITKVLKLIPSSEVQDALL</sequence>
<comment type="caution">
    <text evidence="1">The sequence shown here is derived from an EMBL/GenBank/DDBJ whole genome shotgun (WGS) entry which is preliminary data.</text>
</comment>
<dbReference type="RefSeq" id="WP_110237987.1">
    <property type="nucleotide sequence ID" value="NZ_JAKZNC010000067.1"/>
</dbReference>
<name>A0A483K4H3_9ENTR</name>
<protein>
    <submittedName>
        <fullName evidence="1">Uncharacterized protein</fullName>
    </submittedName>
</protein>
<reference evidence="1" key="1">
    <citation type="submission" date="2019-01" db="EMBL/GenBank/DDBJ databases">
        <authorList>
            <person name="Lista F."/>
            <person name="Anselmo A."/>
        </authorList>
    </citation>
    <scope>NUCLEOTIDE SEQUENCE</scope>
    <source>
        <strain evidence="1">8S</strain>
    </source>
</reference>
<dbReference type="AlphaFoldDB" id="A0A483K4H3"/>
<accession>A0A483K4H3</accession>
<evidence type="ECO:0000313" key="1">
    <source>
        <dbReference type="EMBL" id="TCX58054.1"/>
    </source>
</evidence>
<proteinExistence type="predicted"/>
<dbReference type="EMBL" id="SDCO01000025">
    <property type="protein sequence ID" value="TCX58054.1"/>
    <property type="molecule type" value="Genomic_DNA"/>
</dbReference>